<proteinExistence type="predicted"/>
<evidence type="ECO:0000313" key="1">
    <source>
        <dbReference type="EMBL" id="KAA8651467.1"/>
    </source>
</evidence>
<protein>
    <submittedName>
        <fullName evidence="1">Uncharacterized protein</fullName>
    </submittedName>
</protein>
<evidence type="ECO:0000313" key="2">
    <source>
        <dbReference type="Proteomes" id="UP000324241"/>
    </source>
</evidence>
<sequence length="304" mass="33555">MAGTGHTQRNQYPSLRSHLAHAGAARTSSTIPTPLLYRSDIKFIPSELHPPLYPSPVQQQVAARRSTSVLSSQTRLETLLNATLHEMAPLNGSLKQSESHLRDIQTGLLQAHPGRPRHELDLEFDGCWQATRAATKKFDSLRADIRSALDNLIATSSGSGGGGVKTIADPNVRDARLSTQMSRREHYLEQLTARMQSKADSLSSDLATLEDHLQSIGDIVARQNPPTSASVSQPSNQVQNLIESILPEKLPWFLRRARQENARPCSDPPITSHFQVAASEHHAVAEVVRNLSHRLQALQRRKPL</sequence>
<dbReference type="Proteomes" id="UP000324241">
    <property type="component" value="Unassembled WGS sequence"/>
</dbReference>
<dbReference type="EMBL" id="QUQM01000002">
    <property type="protein sequence ID" value="KAA8651467.1"/>
    <property type="molecule type" value="Genomic_DNA"/>
</dbReference>
<dbReference type="VEuPathDB" id="FungiDB:EYZ11_006342"/>
<organism evidence="1 2">
    <name type="scientific">Aspergillus tanneri</name>
    <dbReference type="NCBI Taxonomy" id="1220188"/>
    <lineage>
        <taxon>Eukaryota</taxon>
        <taxon>Fungi</taxon>
        <taxon>Dikarya</taxon>
        <taxon>Ascomycota</taxon>
        <taxon>Pezizomycotina</taxon>
        <taxon>Eurotiomycetes</taxon>
        <taxon>Eurotiomycetidae</taxon>
        <taxon>Eurotiales</taxon>
        <taxon>Aspergillaceae</taxon>
        <taxon>Aspergillus</taxon>
        <taxon>Aspergillus subgen. Circumdati</taxon>
    </lineage>
</organism>
<name>A0A5M9NA88_9EURO</name>
<reference evidence="1 2" key="1">
    <citation type="submission" date="2019-08" db="EMBL/GenBank/DDBJ databases">
        <title>The genome sequence of a newly discovered highly antifungal drug resistant Aspergillus species, Aspergillus tanneri NIH 1004.</title>
        <authorList>
            <person name="Mounaud S."/>
            <person name="Singh I."/>
            <person name="Joardar V."/>
            <person name="Pakala S."/>
            <person name="Pakala S."/>
            <person name="Venepally P."/>
            <person name="Chung J.K."/>
            <person name="Losada L."/>
            <person name="Nierman W.C."/>
        </authorList>
    </citation>
    <scope>NUCLEOTIDE SEQUENCE [LARGE SCALE GENOMIC DNA]</scope>
    <source>
        <strain evidence="1 2">NIH1004</strain>
    </source>
</reference>
<dbReference type="GeneID" id="54323052"/>
<accession>A0A5M9NA88</accession>
<dbReference type="AlphaFoldDB" id="A0A5M9NA88"/>
<gene>
    <name evidence="1" type="ORF">ATNIH1004_000350</name>
</gene>
<dbReference type="RefSeq" id="XP_033430828.1">
    <property type="nucleotide sequence ID" value="XM_033565071.1"/>
</dbReference>
<comment type="caution">
    <text evidence="1">The sequence shown here is derived from an EMBL/GenBank/DDBJ whole genome shotgun (WGS) entry which is preliminary data.</text>
</comment>
<dbReference type="OrthoDB" id="4179406at2759"/>